<gene>
    <name evidence="2" type="ORF">AC579_6273</name>
</gene>
<organism evidence="2 3">
    <name type="scientific">Pseudocercospora musae</name>
    <dbReference type="NCBI Taxonomy" id="113226"/>
    <lineage>
        <taxon>Eukaryota</taxon>
        <taxon>Fungi</taxon>
        <taxon>Dikarya</taxon>
        <taxon>Ascomycota</taxon>
        <taxon>Pezizomycotina</taxon>
        <taxon>Dothideomycetes</taxon>
        <taxon>Dothideomycetidae</taxon>
        <taxon>Mycosphaerellales</taxon>
        <taxon>Mycosphaerellaceae</taxon>
        <taxon>Pseudocercospora</taxon>
    </lineage>
</organism>
<dbReference type="AlphaFoldDB" id="A0A139IP10"/>
<name>A0A139IP10_9PEZI</name>
<dbReference type="EMBL" id="LFZO01000034">
    <property type="protein sequence ID" value="KXT16538.1"/>
    <property type="molecule type" value="Genomic_DNA"/>
</dbReference>
<reference evidence="2 3" key="1">
    <citation type="submission" date="2015-07" db="EMBL/GenBank/DDBJ databases">
        <title>Comparative genomics of the Sigatoka disease complex on banana suggests a link between parallel evolutionary changes in Pseudocercospora fijiensis and Pseudocercospora eumusae and increased virulence on the banana host.</title>
        <authorList>
            <person name="Chang T.-C."/>
            <person name="Salvucci A."/>
            <person name="Crous P.W."/>
            <person name="Stergiopoulos I."/>
        </authorList>
    </citation>
    <scope>NUCLEOTIDE SEQUENCE [LARGE SCALE GENOMIC DNA]</scope>
    <source>
        <strain evidence="2 3">CBS 116634</strain>
    </source>
</reference>
<keyword evidence="3" id="KW-1185">Reference proteome</keyword>
<dbReference type="OrthoDB" id="3646395at2759"/>
<evidence type="ECO:0000313" key="3">
    <source>
        <dbReference type="Proteomes" id="UP000073492"/>
    </source>
</evidence>
<protein>
    <submittedName>
        <fullName evidence="2">Uncharacterized protein</fullName>
    </submittedName>
</protein>
<evidence type="ECO:0000313" key="2">
    <source>
        <dbReference type="EMBL" id="KXT16538.1"/>
    </source>
</evidence>
<evidence type="ECO:0000256" key="1">
    <source>
        <dbReference type="SAM" id="MobiDB-lite"/>
    </source>
</evidence>
<feature type="region of interest" description="Disordered" evidence="1">
    <location>
        <begin position="53"/>
        <end position="129"/>
    </location>
</feature>
<feature type="compositionally biased region" description="Basic and acidic residues" evidence="1">
    <location>
        <begin position="106"/>
        <end position="122"/>
    </location>
</feature>
<proteinExistence type="predicted"/>
<accession>A0A139IP10</accession>
<comment type="caution">
    <text evidence="2">The sequence shown here is derived from an EMBL/GenBank/DDBJ whole genome shotgun (WGS) entry which is preliminary data.</text>
</comment>
<sequence>MRFFFVFETYAAGVSLRRKCIPLRRPEVNSTFQIYRQGAGGMARMKARALAVHRPSTRKRKQSPPDDVLDMGIEITTKRRRLPHQNRLDLGSYAPRRTSLKRRRPHGEPRSKEESRYDDEPKRRRVGVRVGSRTSLIDACERFEESSSPHPNRPLTPLNIDYISDAGDTDYSDDTEGVPSPSWAEMGICSTHELMSRAKRRVKSGKSGREISYRPWDPVSSGLPPADYYVNMPEEERIFWYGYCRRAQVASAGLTFEGYWDSNAGEWRRRIAVKHDFGRGPEEASPTKWRPEGESLARRARFVPASPGHGDLTVDMMSPEEYKLHQLRVRGLLRAVENNPWPEFGYGGKNRRRKGKFRIGAVPGQVEPLNTLPEHVVNRRMVDGVLDVIERVEVKSACLGPVAAAVREAEDEWMQWDQQRQRQRQYWV</sequence>
<dbReference type="Proteomes" id="UP000073492">
    <property type="component" value="Unassembled WGS sequence"/>
</dbReference>